<dbReference type="STRING" id="321146.A0A139H204"/>
<keyword evidence="3" id="KW-1133">Transmembrane helix</keyword>
<dbReference type="GO" id="GO:0006511">
    <property type="term" value="P:ubiquitin-dependent protein catabolic process"/>
    <property type="evidence" value="ECO:0007669"/>
    <property type="project" value="TreeGrafter"/>
</dbReference>
<protein>
    <recommendedName>
        <fullName evidence="4">RING-type domain-containing protein</fullName>
    </recommendedName>
</protein>
<keyword evidence="3" id="KW-0472">Membrane</keyword>
<evidence type="ECO:0000259" key="4">
    <source>
        <dbReference type="PROSITE" id="PS50089"/>
    </source>
</evidence>
<gene>
    <name evidence="5" type="ORF">AC578_6299</name>
</gene>
<keyword evidence="1" id="KW-0863">Zinc-finger</keyword>
<feature type="transmembrane region" description="Helical" evidence="3">
    <location>
        <begin position="339"/>
        <end position="364"/>
    </location>
</feature>
<dbReference type="Proteomes" id="UP000070133">
    <property type="component" value="Unassembled WGS sequence"/>
</dbReference>
<dbReference type="GO" id="GO:0008270">
    <property type="term" value="F:zinc ion binding"/>
    <property type="evidence" value="ECO:0007669"/>
    <property type="project" value="UniProtKB-KW"/>
</dbReference>
<keyword evidence="1" id="KW-0862">Zinc</keyword>
<dbReference type="SMART" id="SM00184">
    <property type="entry name" value="RING"/>
    <property type="match status" value="1"/>
</dbReference>
<comment type="caution">
    <text evidence="5">The sequence shown here is derived from an EMBL/GenBank/DDBJ whole genome shotgun (WGS) entry which is preliminary data.</text>
</comment>
<feature type="region of interest" description="Disordered" evidence="2">
    <location>
        <begin position="622"/>
        <end position="664"/>
    </location>
</feature>
<dbReference type="PANTHER" id="PTHR22765">
    <property type="entry name" value="RING FINGER AND PROTEASE ASSOCIATED DOMAIN-CONTAINING"/>
    <property type="match status" value="1"/>
</dbReference>
<dbReference type="AlphaFoldDB" id="A0A139H204"/>
<reference evidence="5 6" key="1">
    <citation type="submission" date="2015-07" db="EMBL/GenBank/DDBJ databases">
        <title>Comparative genomics of the Sigatoka disease complex on banana suggests a link between parallel evolutionary changes in Pseudocercospora fijiensis and Pseudocercospora eumusae and increased virulence on the banana host.</title>
        <authorList>
            <person name="Chang T.-C."/>
            <person name="Salvucci A."/>
            <person name="Crous P.W."/>
            <person name="Stergiopoulos I."/>
        </authorList>
    </citation>
    <scope>NUCLEOTIDE SEQUENCE [LARGE SCALE GENOMIC DNA]</scope>
    <source>
        <strain evidence="5 6">CBS 114824</strain>
    </source>
</reference>
<sequence length="676" mass="75294">MRSFRRWTNCRMERSHTSPRLLMKRFTVSRMVSCNLWSSRALGGSAGFEENALLFSICASMLSSWEIRAAVEVRRYGVSFTMVVLVGAVVEGVAVRGVGGEASVRADTGVEWRETERLSVLTAQSLQVVTLCIPNPEWQGFGTDDQTTRVNASLSFNYLTSFNIRTLSTQSANHGNDVTGLMYVPDLSPDSPCVNASRPYVPQNVTRQANLPNTDYDLIAMVPWVTPQCSLEYMEAARRDPVRGMVFFLAGNKTGMPPDAKDDMWDIPNAGNWKQKNGFPVYAINGDSGAILLNASAEYSGNMTDVPYGHQLTELYDSRDYVRLYMDIDTGNGTSLPSLWVFLLVVLGILLFIIGATSLSMHWLQRRRRQSLRRRVMSGEVDLEALGIKRLTVPQDLLSEMPLYTYGTGAAVADVSKSGNPNKKAMVESEKLDGAVQSESVNSSMNSIGRPTPVRATSYRPTPLSQPTCAICLDDFVAGSADQEGTVVRELPCHHIFHPECVDTFLRDSSSLCPMCKKTALPKGYCPRVITNAMVRRERMIRQVRERVTLDPETADDDVYPTSFGQRVRSMPGIRHYRQTRMSSMTPATNSQQMTQFEPALGTANSEAHLHRPDASNTEIQPVQQVQPPASASHRNWAQRRAENMLGRRAPEDPDAEEAQQSSAWRKAFYGLFPRR</sequence>
<proteinExistence type="predicted"/>
<dbReference type="PANTHER" id="PTHR22765:SF413">
    <property type="entry name" value="FINGER DOMAIN PROTEIN, PUTATIVE (AFU_ORTHOLOGUE AFUA_1G04600)-RELATED"/>
    <property type="match status" value="1"/>
</dbReference>
<dbReference type="OrthoDB" id="21204at2759"/>
<dbReference type="GO" id="GO:0061630">
    <property type="term" value="F:ubiquitin protein ligase activity"/>
    <property type="evidence" value="ECO:0007669"/>
    <property type="project" value="TreeGrafter"/>
</dbReference>
<evidence type="ECO:0000313" key="5">
    <source>
        <dbReference type="EMBL" id="KXS96510.1"/>
    </source>
</evidence>
<keyword evidence="1" id="KW-0479">Metal-binding</keyword>
<dbReference type="CDD" id="cd16454">
    <property type="entry name" value="RING-H2_PA-TM-RING"/>
    <property type="match status" value="1"/>
</dbReference>
<keyword evidence="6" id="KW-1185">Reference proteome</keyword>
<evidence type="ECO:0000313" key="6">
    <source>
        <dbReference type="Proteomes" id="UP000070133"/>
    </source>
</evidence>
<feature type="domain" description="RING-type" evidence="4">
    <location>
        <begin position="469"/>
        <end position="517"/>
    </location>
</feature>
<dbReference type="GO" id="GO:0005737">
    <property type="term" value="C:cytoplasm"/>
    <property type="evidence" value="ECO:0007669"/>
    <property type="project" value="TreeGrafter"/>
</dbReference>
<dbReference type="InterPro" id="IPR001841">
    <property type="entry name" value="Znf_RING"/>
</dbReference>
<dbReference type="Gene3D" id="3.30.40.10">
    <property type="entry name" value="Zinc/RING finger domain, C3HC4 (zinc finger)"/>
    <property type="match status" value="1"/>
</dbReference>
<evidence type="ECO:0000256" key="2">
    <source>
        <dbReference type="SAM" id="MobiDB-lite"/>
    </source>
</evidence>
<dbReference type="SUPFAM" id="SSF57850">
    <property type="entry name" value="RING/U-box"/>
    <property type="match status" value="1"/>
</dbReference>
<evidence type="ECO:0000256" key="3">
    <source>
        <dbReference type="SAM" id="Phobius"/>
    </source>
</evidence>
<dbReference type="EMBL" id="LFZN01000173">
    <property type="protein sequence ID" value="KXS96510.1"/>
    <property type="molecule type" value="Genomic_DNA"/>
</dbReference>
<evidence type="ECO:0000256" key="1">
    <source>
        <dbReference type="PROSITE-ProRule" id="PRU00175"/>
    </source>
</evidence>
<dbReference type="Pfam" id="PF13639">
    <property type="entry name" value="zf-RING_2"/>
    <property type="match status" value="1"/>
</dbReference>
<accession>A0A139H204</accession>
<dbReference type="InterPro" id="IPR013083">
    <property type="entry name" value="Znf_RING/FYVE/PHD"/>
</dbReference>
<keyword evidence="3" id="KW-0812">Transmembrane</keyword>
<organism evidence="5 6">
    <name type="scientific">Pseudocercospora eumusae</name>
    <dbReference type="NCBI Taxonomy" id="321146"/>
    <lineage>
        <taxon>Eukaryota</taxon>
        <taxon>Fungi</taxon>
        <taxon>Dikarya</taxon>
        <taxon>Ascomycota</taxon>
        <taxon>Pezizomycotina</taxon>
        <taxon>Dothideomycetes</taxon>
        <taxon>Dothideomycetidae</taxon>
        <taxon>Mycosphaerellales</taxon>
        <taxon>Mycosphaerellaceae</taxon>
        <taxon>Pseudocercospora</taxon>
    </lineage>
</organism>
<dbReference type="InterPro" id="IPR051826">
    <property type="entry name" value="E3_ubiquitin-ligase_domain"/>
</dbReference>
<dbReference type="PROSITE" id="PS50089">
    <property type="entry name" value="ZF_RING_2"/>
    <property type="match status" value="1"/>
</dbReference>
<name>A0A139H204_9PEZI</name>